<evidence type="ECO:0000313" key="2">
    <source>
        <dbReference type="Proteomes" id="UP000031830"/>
    </source>
</evidence>
<sequence length="470" mass="53531">MFGFKKKPQKRKIGRTGVVTEKRYYNSNSLIDKALFFIQNLTAKDIVTKDHQRILNSARYMYANNSYVKGYIGTMKRNVIGENGFALQMQTANNDFNNKVEKAWNTWCKAANCDTRKHSSFRDICNQVLSSLLIDGEAFIIINIKDKYPKLSVIDNALIDSSYNNESKNIINGIEVDFLGSPRAYYIKDNGSHKRILAENVIHIYEPVWAGQRRGISDLTSTISKLQKLDQFENSALSNAKNSAKYLGFIEKSLDPSMMEIEDDIVDDDGEAISQPKTRVEIEDSTIAYLENSETFKSASSQYPSGEFASFNRALLHSIAAGLNISYQALTRDINGTNYSGGRTATLEDQKRYKTLQNFIVNSFVEVVFDKWAEFFCLLNPSFTLSKVIENAEWQCSRWSWVDPKKEADANRILNELGVKTRKEIIKEMGKDPESTIAQILKERELFADEIKKSKKSKKNKEVVSNENDI</sequence>
<dbReference type="NCBIfam" id="TIGR01539">
    <property type="entry name" value="portal_lambda"/>
    <property type="match status" value="1"/>
</dbReference>
<dbReference type="Proteomes" id="UP000031830">
    <property type="component" value="Chromosome"/>
</dbReference>
<dbReference type="AlphaFoldDB" id="A0A0B6CWK4"/>
<reference evidence="1 2" key="1">
    <citation type="journal article" date="2015" name="Genome Announc.">
        <title>Genome sequencing of 18 francisella strains to aid in assay development and testing.</title>
        <authorList>
            <person name="Johnson S.L."/>
            <person name="Daligault H.E."/>
            <person name="Davenport K.W."/>
            <person name="Coyne S.R."/>
            <person name="Frey K.G."/>
            <person name="Koroleva G.I."/>
            <person name="Broomall S.M."/>
            <person name="Bishop-Lilly K.A."/>
            <person name="Bruce D.C."/>
            <person name="Chertkov O."/>
            <person name="Freitas T."/>
            <person name="Jaissle J."/>
            <person name="Ladner J.T."/>
            <person name="Rosenzweig C.N."/>
            <person name="Gibbons H.S."/>
            <person name="Palacios G.F."/>
            <person name="Redden C.L."/>
            <person name="Xu Y."/>
            <person name="Minogue T.D."/>
            <person name="Chain P.S."/>
        </authorList>
    </citation>
    <scope>NUCLEOTIDE SEQUENCE [LARGE SCALE GENOMIC DNA]</scope>
    <source>
        <strain evidence="1 2">GA01-2794</strain>
    </source>
</reference>
<organism evidence="1 2">
    <name type="scientific">Francisella philomiragia</name>
    <dbReference type="NCBI Taxonomy" id="28110"/>
    <lineage>
        <taxon>Bacteria</taxon>
        <taxon>Pseudomonadati</taxon>
        <taxon>Pseudomonadota</taxon>
        <taxon>Gammaproteobacteria</taxon>
        <taxon>Thiotrichales</taxon>
        <taxon>Francisellaceae</taxon>
        <taxon>Francisella</taxon>
    </lineage>
</organism>
<dbReference type="GO" id="GO:0005198">
    <property type="term" value="F:structural molecule activity"/>
    <property type="evidence" value="ECO:0007669"/>
    <property type="project" value="InterPro"/>
</dbReference>
<accession>A0A0B6CWK4</accession>
<dbReference type="KEGG" id="fpz:LA55_1234"/>
<dbReference type="Pfam" id="PF05136">
    <property type="entry name" value="Phage_portal_2"/>
    <property type="match status" value="1"/>
</dbReference>
<protein>
    <submittedName>
        <fullName evidence="1">Phage portal protein, lambda family</fullName>
    </submittedName>
</protein>
<dbReference type="EMBL" id="CP009440">
    <property type="protein sequence ID" value="AJI53250.1"/>
    <property type="molecule type" value="Genomic_DNA"/>
</dbReference>
<gene>
    <name evidence="1" type="ORF">LA55_1234</name>
</gene>
<name>A0A0B6CWK4_9GAMM</name>
<dbReference type="RefSeq" id="WP_044526365.1">
    <property type="nucleotide sequence ID" value="NZ_CP009440.1"/>
</dbReference>
<dbReference type="InterPro" id="IPR006429">
    <property type="entry name" value="Phage_lambda_portal"/>
</dbReference>
<evidence type="ECO:0000313" key="1">
    <source>
        <dbReference type="EMBL" id="AJI53250.1"/>
    </source>
</evidence>
<dbReference type="GO" id="GO:0019068">
    <property type="term" value="P:virion assembly"/>
    <property type="evidence" value="ECO:0007669"/>
    <property type="project" value="InterPro"/>
</dbReference>
<dbReference type="OrthoDB" id="622132at2"/>
<proteinExistence type="predicted"/>